<dbReference type="AlphaFoldDB" id="A0A1Q9EKL8"/>
<organism evidence="1 2">
    <name type="scientific">Symbiodinium microadriaticum</name>
    <name type="common">Dinoflagellate</name>
    <name type="synonym">Zooxanthella microadriatica</name>
    <dbReference type="NCBI Taxonomy" id="2951"/>
    <lineage>
        <taxon>Eukaryota</taxon>
        <taxon>Sar</taxon>
        <taxon>Alveolata</taxon>
        <taxon>Dinophyceae</taxon>
        <taxon>Suessiales</taxon>
        <taxon>Symbiodiniaceae</taxon>
        <taxon>Symbiodinium</taxon>
    </lineage>
</organism>
<accession>A0A1Q9EKL8</accession>
<dbReference type="EMBL" id="LSRX01000128">
    <property type="protein sequence ID" value="OLQ07938.1"/>
    <property type="molecule type" value="Genomic_DNA"/>
</dbReference>
<sequence>MSLVHDVSLALHEVDARATVMADAATKPIAWSLPASLELAREQIQEEQGGGGPWSLSKSTKVFVLPRGQEEPEFKSIVAVGDILSKDETALTELGLKLRHVEGEDTLVVYGRGKIAKSGGIPQAKKDSGGSKVTGQWTPDAKDELAFDAMQHGTKHNWLQDKKGDEEAEVPVLTCLAKAPDLFVEPTRAMAIAEQVTGNAVRGYGTMQMGRNFDKALAMRTGYAASSFKMLLQQLRRGRAKQGHVSAAGNVTPIDGQVMEMAGDGIIYAAARAWKWQHGFIKWPWPW</sequence>
<reference evidence="1 2" key="1">
    <citation type="submission" date="2016-02" db="EMBL/GenBank/DDBJ databases">
        <title>Genome analysis of coral dinoflagellate symbionts highlights evolutionary adaptations to a symbiotic lifestyle.</title>
        <authorList>
            <person name="Aranda M."/>
            <person name="Li Y."/>
            <person name="Liew Y.J."/>
            <person name="Baumgarten S."/>
            <person name="Simakov O."/>
            <person name="Wilson M."/>
            <person name="Piel J."/>
            <person name="Ashoor H."/>
            <person name="Bougouffa S."/>
            <person name="Bajic V.B."/>
            <person name="Ryu T."/>
            <person name="Ravasi T."/>
            <person name="Bayer T."/>
            <person name="Micklem G."/>
            <person name="Kim H."/>
            <person name="Bhak J."/>
            <person name="Lajeunesse T.C."/>
            <person name="Voolstra C.R."/>
        </authorList>
    </citation>
    <scope>NUCLEOTIDE SEQUENCE [LARGE SCALE GENOMIC DNA]</scope>
    <source>
        <strain evidence="1 2">CCMP2467</strain>
    </source>
</reference>
<protein>
    <submittedName>
        <fullName evidence="1">Uncharacterized protein</fullName>
    </submittedName>
</protein>
<evidence type="ECO:0000313" key="1">
    <source>
        <dbReference type="EMBL" id="OLQ07938.1"/>
    </source>
</evidence>
<dbReference type="Proteomes" id="UP000186817">
    <property type="component" value="Unassembled WGS sequence"/>
</dbReference>
<name>A0A1Q9EKL8_SYMMI</name>
<comment type="caution">
    <text evidence="1">The sequence shown here is derived from an EMBL/GenBank/DDBJ whole genome shotgun (WGS) entry which is preliminary data.</text>
</comment>
<gene>
    <name evidence="1" type="ORF">AK812_SmicGene8599</name>
</gene>
<evidence type="ECO:0000313" key="2">
    <source>
        <dbReference type="Proteomes" id="UP000186817"/>
    </source>
</evidence>
<proteinExistence type="predicted"/>
<keyword evidence="2" id="KW-1185">Reference proteome</keyword>
<dbReference type="OrthoDB" id="10362657at2759"/>